<dbReference type="Proteomes" id="UP000019486">
    <property type="component" value="Unassembled WGS sequence"/>
</dbReference>
<dbReference type="OrthoDB" id="7689335at2"/>
<dbReference type="HAMAP" id="MF_02117">
    <property type="entry name" value="CowN"/>
    <property type="match status" value="1"/>
</dbReference>
<comment type="caution">
    <text evidence="3">The sequence shown here is derived from an EMBL/GenBank/DDBJ whole genome shotgun (WGS) entry which is preliminary data.</text>
</comment>
<protein>
    <recommendedName>
        <fullName evidence="2">N(2)-fixation sustaining protein CowN</fullName>
    </recommendedName>
    <alternativeName>
        <fullName evidence="2">CO weal-nitrogenase</fullName>
    </alternativeName>
</protein>
<dbReference type="NCBIfam" id="NF033689">
    <property type="entry name" value="N2Fix_CO_CowN"/>
    <property type="match status" value="1"/>
</dbReference>
<dbReference type="STRING" id="1385369.N825_36410"/>
<sequence length="102" mass="11626">MDNDTATPVTDRYTSFAGIDCAGNSLRLVQAIRRHIDDPAKTNKFWEAFKIKLAHAELEPDSRKADELCLLCSHVCYLDELFEEHGDEEGLRLLRVLEVECC</sequence>
<evidence type="ECO:0000256" key="2">
    <source>
        <dbReference type="HAMAP-Rule" id="MF_02117"/>
    </source>
</evidence>
<keyword evidence="1 2" id="KW-0535">Nitrogen fixation</keyword>
<evidence type="ECO:0000256" key="1">
    <source>
        <dbReference type="ARBA" id="ARBA00023231"/>
    </source>
</evidence>
<dbReference type="InterPro" id="IPR024899">
    <property type="entry name" value="CowN"/>
</dbReference>
<dbReference type="RefSeq" id="WP_037451990.1">
    <property type="nucleotide sequence ID" value="NZ_AVFL01000008.1"/>
</dbReference>
<dbReference type="AlphaFoldDB" id="W9H2D7"/>
<keyword evidence="4" id="KW-1185">Reference proteome</keyword>
<name>W9H2D7_9PROT</name>
<comment type="similarity">
    <text evidence="2">Belongs to the CowN family.</text>
</comment>
<comment type="function">
    <text evidence="2">Is required to sustain N(2)-dependent growth in the presence of low levels of carbon monoxide (CO). Probably acts by protecting the N(2) fixation ability of the nitrogenase complex, which is inactivated in the presence of CO.</text>
</comment>
<evidence type="ECO:0000313" key="4">
    <source>
        <dbReference type="Proteomes" id="UP000019486"/>
    </source>
</evidence>
<accession>W9H2D7</accession>
<gene>
    <name evidence="2" type="primary">cowN</name>
    <name evidence="3" type="ORF">N825_36410</name>
</gene>
<dbReference type="GO" id="GO:0009399">
    <property type="term" value="P:nitrogen fixation"/>
    <property type="evidence" value="ECO:0007669"/>
    <property type="project" value="UniProtKB-UniRule"/>
</dbReference>
<dbReference type="Pfam" id="PF20543">
    <property type="entry name" value="CowN"/>
    <property type="match status" value="1"/>
</dbReference>
<evidence type="ECO:0000313" key="3">
    <source>
        <dbReference type="EMBL" id="EWY40209.1"/>
    </source>
</evidence>
<dbReference type="PATRIC" id="fig|1385369.3.peg.2587"/>
<organism evidence="3 4">
    <name type="scientific">Skermanella stibiiresistens SB22</name>
    <dbReference type="NCBI Taxonomy" id="1385369"/>
    <lineage>
        <taxon>Bacteria</taxon>
        <taxon>Pseudomonadati</taxon>
        <taxon>Pseudomonadota</taxon>
        <taxon>Alphaproteobacteria</taxon>
        <taxon>Rhodospirillales</taxon>
        <taxon>Azospirillaceae</taxon>
        <taxon>Skermanella</taxon>
    </lineage>
</organism>
<reference evidence="3 4" key="1">
    <citation type="submission" date="2013-08" db="EMBL/GenBank/DDBJ databases">
        <title>The genome sequence of Skermanella stibiiresistens.</title>
        <authorList>
            <person name="Zhu W."/>
            <person name="Wang G."/>
        </authorList>
    </citation>
    <scope>NUCLEOTIDE SEQUENCE [LARGE SCALE GENOMIC DNA]</scope>
    <source>
        <strain evidence="3 4">SB22</strain>
    </source>
</reference>
<dbReference type="EMBL" id="AVFL01000008">
    <property type="protein sequence ID" value="EWY40209.1"/>
    <property type="molecule type" value="Genomic_DNA"/>
</dbReference>
<proteinExistence type="inferred from homology"/>